<accession>A0A1Y2HGJ7</accession>
<dbReference type="PROSITE" id="PS50238">
    <property type="entry name" value="RHOGAP"/>
    <property type="match status" value="1"/>
</dbReference>
<feature type="domain" description="Rho-GAP" evidence="1">
    <location>
        <begin position="1"/>
        <end position="123"/>
    </location>
</feature>
<sequence>MFKRWLASGESEDDRLFPVAHSRAVEAITIKYTNGQNDAASTALALRAVIQCLDAEHQYIVAAVVLIARSVIAHHAHTRMDAENLARMFAPNVFAFRGPMTLEAVKWAIAALNILFSEPNIAFWFTPISYEPFFCQPYMAPHNV</sequence>
<dbReference type="InterPro" id="IPR008936">
    <property type="entry name" value="Rho_GTPase_activation_prot"/>
</dbReference>
<dbReference type="Pfam" id="PF00620">
    <property type="entry name" value="RhoGAP"/>
    <property type="match status" value="1"/>
</dbReference>
<dbReference type="Proteomes" id="UP000193411">
    <property type="component" value="Unassembled WGS sequence"/>
</dbReference>
<reference evidence="2 3" key="1">
    <citation type="submission" date="2016-07" db="EMBL/GenBank/DDBJ databases">
        <title>Pervasive Adenine N6-methylation of Active Genes in Fungi.</title>
        <authorList>
            <consortium name="DOE Joint Genome Institute"/>
            <person name="Mondo S.J."/>
            <person name="Dannebaum R.O."/>
            <person name="Kuo R.C."/>
            <person name="Labutti K."/>
            <person name="Haridas S."/>
            <person name="Kuo A."/>
            <person name="Salamov A."/>
            <person name="Ahrendt S.R."/>
            <person name="Lipzen A."/>
            <person name="Sullivan W."/>
            <person name="Andreopoulos W.B."/>
            <person name="Clum A."/>
            <person name="Lindquist E."/>
            <person name="Daum C."/>
            <person name="Ramamoorthy G.K."/>
            <person name="Gryganskyi A."/>
            <person name="Culley D."/>
            <person name="Magnuson J.K."/>
            <person name="James T.Y."/>
            <person name="O'Malley M.A."/>
            <person name="Stajich J.E."/>
            <person name="Spatafora J.W."/>
            <person name="Visel A."/>
            <person name="Grigoriev I.V."/>
        </authorList>
    </citation>
    <scope>NUCLEOTIDE SEQUENCE [LARGE SCALE GENOMIC DNA]</scope>
    <source>
        <strain evidence="2 3">PL171</strain>
    </source>
</reference>
<evidence type="ECO:0000259" key="1">
    <source>
        <dbReference type="PROSITE" id="PS50238"/>
    </source>
</evidence>
<dbReference type="GO" id="GO:0007165">
    <property type="term" value="P:signal transduction"/>
    <property type="evidence" value="ECO:0007669"/>
    <property type="project" value="InterPro"/>
</dbReference>
<organism evidence="2 3">
    <name type="scientific">Catenaria anguillulae PL171</name>
    <dbReference type="NCBI Taxonomy" id="765915"/>
    <lineage>
        <taxon>Eukaryota</taxon>
        <taxon>Fungi</taxon>
        <taxon>Fungi incertae sedis</taxon>
        <taxon>Blastocladiomycota</taxon>
        <taxon>Blastocladiomycetes</taxon>
        <taxon>Blastocladiales</taxon>
        <taxon>Catenariaceae</taxon>
        <taxon>Catenaria</taxon>
    </lineage>
</organism>
<dbReference type="Gene3D" id="1.10.555.10">
    <property type="entry name" value="Rho GTPase activation protein"/>
    <property type="match status" value="1"/>
</dbReference>
<dbReference type="OrthoDB" id="10024839at2759"/>
<evidence type="ECO:0000313" key="2">
    <source>
        <dbReference type="EMBL" id="ORZ33669.1"/>
    </source>
</evidence>
<name>A0A1Y2HGJ7_9FUNG</name>
<gene>
    <name evidence="2" type="ORF">BCR44DRAFT_1437912</name>
</gene>
<evidence type="ECO:0000313" key="3">
    <source>
        <dbReference type="Proteomes" id="UP000193411"/>
    </source>
</evidence>
<dbReference type="AlphaFoldDB" id="A0A1Y2HGJ7"/>
<proteinExistence type="predicted"/>
<dbReference type="EMBL" id="MCFL01000034">
    <property type="protein sequence ID" value="ORZ33669.1"/>
    <property type="molecule type" value="Genomic_DNA"/>
</dbReference>
<comment type="caution">
    <text evidence="2">The sequence shown here is derived from an EMBL/GenBank/DDBJ whole genome shotgun (WGS) entry which is preliminary data.</text>
</comment>
<dbReference type="InterPro" id="IPR000198">
    <property type="entry name" value="RhoGAP_dom"/>
</dbReference>
<dbReference type="SUPFAM" id="SSF48350">
    <property type="entry name" value="GTPase activation domain, GAP"/>
    <property type="match status" value="1"/>
</dbReference>
<protein>
    <recommendedName>
        <fullName evidence="1">Rho-GAP domain-containing protein</fullName>
    </recommendedName>
</protein>
<keyword evidence="3" id="KW-1185">Reference proteome</keyword>